<dbReference type="Proteomes" id="UP000265520">
    <property type="component" value="Unassembled WGS sequence"/>
</dbReference>
<feature type="compositionally biased region" description="Low complexity" evidence="1">
    <location>
        <begin position="24"/>
        <end position="34"/>
    </location>
</feature>
<comment type="caution">
    <text evidence="2">The sequence shown here is derived from an EMBL/GenBank/DDBJ whole genome shotgun (WGS) entry which is preliminary data.</text>
</comment>
<feature type="non-terminal residue" evidence="2">
    <location>
        <position position="44"/>
    </location>
</feature>
<keyword evidence="3" id="KW-1185">Reference proteome</keyword>
<organism evidence="2 3">
    <name type="scientific">Trifolium medium</name>
    <dbReference type="NCBI Taxonomy" id="97028"/>
    <lineage>
        <taxon>Eukaryota</taxon>
        <taxon>Viridiplantae</taxon>
        <taxon>Streptophyta</taxon>
        <taxon>Embryophyta</taxon>
        <taxon>Tracheophyta</taxon>
        <taxon>Spermatophyta</taxon>
        <taxon>Magnoliopsida</taxon>
        <taxon>eudicotyledons</taxon>
        <taxon>Gunneridae</taxon>
        <taxon>Pentapetalae</taxon>
        <taxon>rosids</taxon>
        <taxon>fabids</taxon>
        <taxon>Fabales</taxon>
        <taxon>Fabaceae</taxon>
        <taxon>Papilionoideae</taxon>
        <taxon>50 kb inversion clade</taxon>
        <taxon>NPAAA clade</taxon>
        <taxon>Hologalegina</taxon>
        <taxon>IRL clade</taxon>
        <taxon>Trifolieae</taxon>
        <taxon>Trifolium</taxon>
    </lineage>
</organism>
<sequence>MGTDGTVLALFLPPATGLADVPASSTSSSSMTKSESLEDTSFLF</sequence>
<name>A0A392VFA2_9FABA</name>
<dbReference type="EMBL" id="LXQA011156206">
    <property type="protein sequence ID" value="MCI87044.1"/>
    <property type="molecule type" value="Genomic_DNA"/>
</dbReference>
<evidence type="ECO:0000313" key="3">
    <source>
        <dbReference type="Proteomes" id="UP000265520"/>
    </source>
</evidence>
<accession>A0A392VFA2</accession>
<protein>
    <submittedName>
        <fullName evidence="2">Uncharacterized protein</fullName>
    </submittedName>
</protein>
<reference evidence="2 3" key="1">
    <citation type="journal article" date="2018" name="Front. Plant Sci.">
        <title>Red Clover (Trifolium pratense) and Zigzag Clover (T. medium) - A Picture of Genomic Similarities and Differences.</title>
        <authorList>
            <person name="Dluhosova J."/>
            <person name="Istvanek J."/>
            <person name="Nedelnik J."/>
            <person name="Repkova J."/>
        </authorList>
    </citation>
    <scope>NUCLEOTIDE SEQUENCE [LARGE SCALE GENOMIC DNA]</scope>
    <source>
        <strain evidence="3">cv. 10/8</strain>
        <tissue evidence="2">Leaf</tissue>
    </source>
</reference>
<dbReference type="AlphaFoldDB" id="A0A392VFA2"/>
<evidence type="ECO:0000256" key="1">
    <source>
        <dbReference type="SAM" id="MobiDB-lite"/>
    </source>
</evidence>
<feature type="region of interest" description="Disordered" evidence="1">
    <location>
        <begin position="17"/>
        <end position="44"/>
    </location>
</feature>
<proteinExistence type="predicted"/>
<evidence type="ECO:0000313" key="2">
    <source>
        <dbReference type="EMBL" id="MCI87044.1"/>
    </source>
</evidence>